<dbReference type="Proteomes" id="UP000254771">
    <property type="component" value="Unassembled WGS sequence"/>
</dbReference>
<protein>
    <submittedName>
        <fullName evidence="3">Peptidase</fullName>
    </submittedName>
</protein>
<dbReference type="EMBL" id="QFXE01000008">
    <property type="protein sequence ID" value="RDH86695.1"/>
    <property type="molecule type" value="Genomic_DNA"/>
</dbReference>
<dbReference type="Gene3D" id="3.10.450.40">
    <property type="match status" value="1"/>
</dbReference>
<accession>A0A370DQ60</accession>
<proteinExistence type="predicted"/>
<dbReference type="InterPro" id="IPR025711">
    <property type="entry name" value="PepSY"/>
</dbReference>
<dbReference type="AlphaFoldDB" id="A0A370DQ60"/>
<gene>
    <name evidence="3" type="ORF">DIZ78_07270</name>
</gene>
<dbReference type="Pfam" id="PF03413">
    <property type="entry name" value="PepSY"/>
    <property type="match status" value="1"/>
</dbReference>
<evidence type="ECO:0000259" key="2">
    <source>
        <dbReference type="Pfam" id="PF03413"/>
    </source>
</evidence>
<feature type="chain" id="PRO_5016860596" evidence="1">
    <location>
        <begin position="23"/>
        <end position="100"/>
    </location>
</feature>
<evidence type="ECO:0000256" key="1">
    <source>
        <dbReference type="SAM" id="SignalP"/>
    </source>
</evidence>
<keyword evidence="1" id="KW-0732">Signal</keyword>
<feature type="domain" description="PepSY" evidence="2">
    <location>
        <begin position="43"/>
        <end position="94"/>
    </location>
</feature>
<reference evidence="3 4" key="1">
    <citation type="journal article" date="2018" name="ISME J.">
        <title>Endosymbiont genomes yield clues of tubeworm success.</title>
        <authorList>
            <person name="Li Y."/>
            <person name="Liles M.R."/>
            <person name="Halanych K.M."/>
        </authorList>
    </citation>
    <scope>NUCLEOTIDE SEQUENCE [LARGE SCALE GENOMIC DNA]</scope>
    <source>
        <strain evidence="3">A1462</strain>
    </source>
</reference>
<comment type="caution">
    <text evidence="3">The sequence shown here is derived from an EMBL/GenBank/DDBJ whole genome shotgun (WGS) entry which is preliminary data.</text>
</comment>
<evidence type="ECO:0000313" key="4">
    <source>
        <dbReference type="Proteomes" id="UP000254771"/>
    </source>
</evidence>
<evidence type="ECO:0000313" key="3">
    <source>
        <dbReference type="EMBL" id="RDH86695.1"/>
    </source>
</evidence>
<feature type="signal peptide" evidence="1">
    <location>
        <begin position="1"/>
        <end position="22"/>
    </location>
</feature>
<name>A0A370DQ60_9GAMM</name>
<organism evidence="3 4">
    <name type="scientific">endosymbiont of Escarpia spicata</name>
    <dbReference type="NCBI Taxonomy" id="2200908"/>
    <lineage>
        <taxon>Bacteria</taxon>
        <taxon>Pseudomonadati</taxon>
        <taxon>Pseudomonadota</taxon>
        <taxon>Gammaproteobacteria</taxon>
        <taxon>sulfur-oxidizing symbionts</taxon>
    </lineage>
</organism>
<sequence>MLNRRALVVAVCLALLVSRVGADDDYQEARRLVQKGEIQPLVTILQTVRRHYSGRVLEVEFEHEDDRYIYEIEMLDEKGVVWELKVDAVSGQLIQSEQED</sequence>
<keyword evidence="4" id="KW-1185">Reference proteome</keyword>